<dbReference type="AlphaFoldDB" id="A0A2T1GIP9"/>
<sequence>MSQNRRQFLSALGATSVAGAIATGQVNAQVPQPVRSTPATARKPTDRELSGKVAIVTGARNNLGRGFAVALARQGANVVVHYHREATKNQAEETARLVRQQGAKAILVPGDLSRVANIKRLFDETNTAFGRVDIVVHSAGSLVKKPMAEITEAEYDRVAGINSKGTFFIMQEAIRRIADNGRIINVGTSLLASTIGNYSAYAGTKAAMEDFTRALAREIDWKRNITVNTIAPGPVDTPFFRDPESPEAIAAITRLAGRLGSIEDIVPLVEFLASPQSRWVNAQTIFINGGYVTR</sequence>
<dbReference type="PRINTS" id="PR00080">
    <property type="entry name" value="SDRFAMILY"/>
</dbReference>
<keyword evidence="4" id="KW-1185">Reference proteome</keyword>
<dbReference type="PRINTS" id="PR00081">
    <property type="entry name" value="GDHRDH"/>
</dbReference>
<dbReference type="InterPro" id="IPR019546">
    <property type="entry name" value="TAT_signal_bac_arc"/>
</dbReference>
<dbReference type="NCBIfam" id="TIGR01409">
    <property type="entry name" value="TAT_signal_seq"/>
    <property type="match status" value="1"/>
</dbReference>
<proteinExistence type="inferred from homology"/>
<dbReference type="SUPFAM" id="SSF51735">
    <property type="entry name" value="NAD(P)-binding Rossmann-fold domains"/>
    <property type="match status" value="1"/>
</dbReference>
<dbReference type="GO" id="GO:0016614">
    <property type="term" value="F:oxidoreductase activity, acting on CH-OH group of donors"/>
    <property type="evidence" value="ECO:0007669"/>
    <property type="project" value="UniProtKB-ARBA"/>
</dbReference>
<name>A0A2T1GIP9_9CYAN</name>
<dbReference type="PROSITE" id="PS51318">
    <property type="entry name" value="TAT"/>
    <property type="match status" value="1"/>
</dbReference>
<dbReference type="PANTHER" id="PTHR48107:SF7">
    <property type="entry name" value="RE15974P"/>
    <property type="match status" value="1"/>
</dbReference>
<dbReference type="OrthoDB" id="9803333at2"/>
<gene>
    <name evidence="3" type="ORF">C7B77_08180</name>
</gene>
<evidence type="ECO:0000256" key="2">
    <source>
        <dbReference type="ARBA" id="ARBA00023002"/>
    </source>
</evidence>
<comment type="similarity">
    <text evidence="1">Belongs to the short-chain dehydrogenases/reductases (SDR) family.</text>
</comment>
<dbReference type="InterPro" id="IPR006311">
    <property type="entry name" value="TAT_signal"/>
</dbReference>
<evidence type="ECO:0000256" key="1">
    <source>
        <dbReference type="ARBA" id="ARBA00006484"/>
    </source>
</evidence>
<comment type="caution">
    <text evidence="3">The sequence shown here is derived from an EMBL/GenBank/DDBJ whole genome shotgun (WGS) entry which is preliminary data.</text>
</comment>
<protein>
    <submittedName>
        <fullName evidence="3">Short-chain dehydrogenase</fullName>
    </submittedName>
</protein>
<dbReference type="EMBL" id="PVWO01000073">
    <property type="protein sequence ID" value="PSB57514.1"/>
    <property type="molecule type" value="Genomic_DNA"/>
</dbReference>
<evidence type="ECO:0000313" key="4">
    <source>
        <dbReference type="Proteomes" id="UP000238937"/>
    </source>
</evidence>
<organism evidence="3 4">
    <name type="scientific">Chamaesiphon polymorphus CCALA 037</name>
    <dbReference type="NCBI Taxonomy" id="2107692"/>
    <lineage>
        <taxon>Bacteria</taxon>
        <taxon>Bacillati</taxon>
        <taxon>Cyanobacteriota</taxon>
        <taxon>Cyanophyceae</taxon>
        <taxon>Gomontiellales</taxon>
        <taxon>Chamaesiphonaceae</taxon>
        <taxon>Chamaesiphon</taxon>
    </lineage>
</organism>
<dbReference type="Proteomes" id="UP000238937">
    <property type="component" value="Unassembled WGS sequence"/>
</dbReference>
<accession>A0A2T1GIP9</accession>
<dbReference type="InterPro" id="IPR036291">
    <property type="entry name" value="NAD(P)-bd_dom_sf"/>
</dbReference>
<dbReference type="PANTHER" id="PTHR48107">
    <property type="entry name" value="NADPH-DEPENDENT ALDEHYDE REDUCTASE-LIKE PROTEIN, CHLOROPLASTIC-RELATED"/>
    <property type="match status" value="1"/>
</dbReference>
<dbReference type="InterPro" id="IPR002347">
    <property type="entry name" value="SDR_fam"/>
</dbReference>
<dbReference type="Pfam" id="PF13561">
    <property type="entry name" value="adh_short_C2"/>
    <property type="match status" value="1"/>
</dbReference>
<dbReference type="FunFam" id="3.40.50.720:FF:000084">
    <property type="entry name" value="Short-chain dehydrogenase reductase"/>
    <property type="match status" value="1"/>
</dbReference>
<evidence type="ECO:0000313" key="3">
    <source>
        <dbReference type="EMBL" id="PSB57514.1"/>
    </source>
</evidence>
<reference evidence="3 4" key="1">
    <citation type="submission" date="2018-03" db="EMBL/GenBank/DDBJ databases">
        <title>The ancient ancestry and fast evolution of plastids.</title>
        <authorList>
            <person name="Moore K.R."/>
            <person name="Magnabosco C."/>
            <person name="Momper L."/>
            <person name="Gold D.A."/>
            <person name="Bosak T."/>
            <person name="Fournier G.P."/>
        </authorList>
    </citation>
    <scope>NUCLEOTIDE SEQUENCE [LARGE SCALE GENOMIC DNA]</scope>
    <source>
        <strain evidence="3 4">CCALA 037</strain>
    </source>
</reference>
<dbReference type="RefSeq" id="WP_106302632.1">
    <property type="nucleotide sequence ID" value="NZ_PVWO01000073.1"/>
</dbReference>
<dbReference type="Gene3D" id="3.40.50.720">
    <property type="entry name" value="NAD(P)-binding Rossmann-like Domain"/>
    <property type="match status" value="1"/>
</dbReference>
<keyword evidence="2" id="KW-0560">Oxidoreductase</keyword>